<protein>
    <submittedName>
        <fullName evidence="2">GNAT family N-acetyltransferase</fullName>
        <ecNumber evidence="2">2.3.1.-</ecNumber>
    </submittedName>
</protein>
<dbReference type="PROSITE" id="PS51186">
    <property type="entry name" value="GNAT"/>
    <property type="match status" value="1"/>
</dbReference>
<keyword evidence="3" id="KW-1185">Reference proteome</keyword>
<keyword evidence="2" id="KW-0012">Acyltransferase</keyword>
<dbReference type="InterPro" id="IPR016181">
    <property type="entry name" value="Acyl_CoA_acyltransferase"/>
</dbReference>
<dbReference type="EC" id="2.3.1.-" evidence="2"/>
<proteinExistence type="predicted"/>
<evidence type="ECO:0000313" key="3">
    <source>
        <dbReference type="Proteomes" id="UP001183246"/>
    </source>
</evidence>
<reference evidence="3" key="1">
    <citation type="submission" date="2023-07" db="EMBL/GenBank/DDBJ databases">
        <title>30 novel species of actinomycetes from the DSMZ collection.</title>
        <authorList>
            <person name="Nouioui I."/>
        </authorList>
    </citation>
    <scope>NUCLEOTIDE SEQUENCE [LARGE SCALE GENOMIC DNA]</scope>
    <source>
        <strain evidence="3">DSM 44938</strain>
    </source>
</reference>
<organism evidence="2 3">
    <name type="scientific">Streptomyces litchfieldiae</name>
    <dbReference type="NCBI Taxonomy" id="3075543"/>
    <lineage>
        <taxon>Bacteria</taxon>
        <taxon>Bacillati</taxon>
        <taxon>Actinomycetota</taxon>
        <taxon>Actinomycetes</taxon>
        <taxon>Kitasatosporales</taxon>
        <taxon>Streptomycetaceae</taxon>
        <taxon>Streptomyces</taxon>
    </lineage>
</organism>
<evidence type="ECO:0000259" key="1">
    <source>
        <dbReference type="PROSITE" id="PS51186"/>
    </source>
</evidence>
<gene>
    <name evidence="2" type="ORF">RM590_32195</name>
</gene>
<dbReference type="EMBL" id="JAVREL010000028">
    <property type="protein sequence ID" value="MDT0347206.1"/>
    <property type="molecule type" value="Genomic_DNA"/>
</dbReference>
<feature type="domain" description="N-acetyltransferase" evidence="1">
    <location>
        <begin position="107"/>
        <end position="244"/>
    </location>
</feature>
<dbReference type="GO" id="GO:0016746">
    <property type="term" value="F:acyltransferase activity"/>
    <property type="evidence" value="ECO:0007669"/>
    <property type="project" value="UniProtKB-KW"/>
</dbReference>
<dbReference type="Proteomes" id="UP001183246">
    <property type="component" value="Unassembled WGS sequence"/>
</dbReference>
<name>A0ABU2N0B1_9ACTN</name>
<dbReference type="InterPro" id="IPR000182">
    <property type="entry name" value="GNAT_dom"/>
</dbReference>
<dbReference type="Pfam" id="PF12746">
    <property type="entry name" value="GNAT_acetyltran"/>
    <property type="match status" value="1"/>
</dbReference>
<sequence>MAPDSLPARARSLWETAAATPVSFPPRGGLAVAVSPDSGLCPPSWAGIVVLDGAAIATAPTAHAAGVLRAALGALPVASLTDLAMVRTRVAVADVLGPATLAYLSPAAFRPAAGGESAEHLDPGHPEVAGLLRAAGREDADESGLAGIDSPAFVLRAGAEVVAAAGYEVWPTSVAHISVLTAPGWRGRGLARRAASAATAHALAAGLLPQWRARPAASRRVARALGFTELGGQLSLRPGGGRNG</sequence>
<keyword evidence="2" id="KW-0808">Transferase</keyword>
<dbReference type="RefSeq" id="WP_311708329.1">
    <property type="nucleotide sequence ID" value="NZ_JAVREL010000028.1"/>
</dbReference>
<accession>A0ABU2N0B1</accession>
<dbReference type="SUPFAM" id="SSF55729">
    <property type="entry name" value="Acyl-CoA N-acyltransferases (Nat)"/>
    <property type="match status" value="1"/>
</dbReference>
<dbReference type="Gene3D" id="3.40.630.30">
    <property type="match status" value="1"/>
</dbReference>
<dbReference type="InterPro" id="IPR027365">
    <property type="entry name" value="GNAT_acetyltra_YdfB-like"/>
</dbReference>
<comment type="caution">
    <text evidence="2">The sequence shown here is derived from an EMBL/GenBank/DDBJ whole genome shotgun (WGS) entry which is preliminary data.</text>
</comment>
<evidence type="ECO:0000313" key="2">
    <source>
        <dbReference type="EMBL" id="MDT0347206.1"/>
    </source>
</evidence>